<dbReference type="PANTHER" id="PTHR31377:SF0">
    <property type="entry name" value="AGMATINE DEIMINASE-RELATED"/>
    <property type="match status" value="1"/>
</dbReference>
<dbReference type="PANTHER" id="PTHR31377">
    <property type="entry name" value="AGMATINE DEIMINASE-RELATED"/>
    <property type="match status" value="1"/>
</dbReference>
<dbReference type="GO" id="GO:0009446">
    <property type="term" value="P:putrescine biosynthetic process"/>
    <property type="evidence" value="ECO:0007669"/>
    <property type="project" value="InterPro"/>
</dbReference>
<dbReference type="GO" id="GO:0004668">
    <property type="term" value="F:protein-arginine deiminase activity"/>
    <property type="evidence" value="ECO:0007669"/>
    <property type="project" value="InterPro"/>
</dbReference>
<name>A0A1H5CAD2_9NOCA</name>
<dbReference type="Pfam" id="PF04371">
    <property type="entry name" value="PAD_porph"/>
    <property type="match status" value="1"/>
</dbReference>
<dbReference type="EMBL" id="FNSV01000005">
    <property type="protein sequence ID" value="SED63789.1"/>
    <property type="molecule type" value="Genomic_DNA"/>
</dbReference>
<sequence>MMLRRRFIQSGLAAVGGLLVAACTDPVSYLEGGSSADEDDQRMWRMPEEGEPHKRTWMAFGASEEIWGAELLPEVRRNLAAIAQAIAQFEPVSMLVREEELDLARGLVGPAVELVAAPLDDLWMRDTGPVFVEGNGTRAGINFNFNGWGEKQDFDQDAGVADIVTGSAGVESLPTDLILEGGGIEVDGEGTAIITESCVLNDNRNPGWSKADVEAELRPLLGLDKIVWLPGIAGKDITDGHTDFYARFARPGVVVAGYDPDPESFDHDVTTRHLETLEAAMDAQGRTLEVVVLEAPGSVRPEFESDDFAAGYINFYVCNGAVIAPEFGDPAADEAARQELERLFPDRRVVQINIDAIAAGGGGIHCTTQREPAG</sequence>
<evidence type="ECO:0000313" key="3">
    <source>
        <dbReference type="Proteomes" id="UP000183561"/>
    </source>
</evidence>
<keyword evidence="1" id="KW-0378">Hydrolase</keyword>
<dbReference type="InterPro" id="IPR006311">
    <property type="entry name" value="TAT_signal"/>
</dbReference>
<evidence type="ECO:0000313" key="2">
    <source>
        <dbReference type="EMBL" id="SED63789.1"/>
    </source>
</evidence>
<gene>
    <name evidence="2" type="ORF">SAMN04490239_9095</name>
</gene>
<proteinExistence type="predicted"/>
<dbReference type="Gene3D" id="3.75.10.10">
    <property type="entry name" value="L-arginine/glycine Amidinotransferase, Chain A"/>
    <property type="match status" value="1"/>
</dbReference>
<accession>A0A1H5CAD2</accession>
<keyword evidence="3" id="KW-1185">Reference proteome</keyword>
<dbReference type="GO" id="GO:0047632">
    <property type="term" value="F:agmatine deiminase activity"/>
    <property type="evidence" value="ECO:0007669"/>
    <property type="project" value="TreeGrafter"/>
</dbReference>
<organism evidence="2 3">
    <name type="scientific">Rhodococcus koreensis</name>
    <dbReference type="NCBI Taxonomy" id="99653"/>
    <lineage>
        <taxon>Bacteria</taxon>
        <taxon>Bacillati</taxon>
        <taxon>Actinomycetota</taxon>
        <taxon>Actinomycetes</taxon>
        <taxon>Mycobacteriales</taxon>
        <taxon>Nocardiaceae</taxon>
        <taxon>Rhodococcus</taxon>
    </lineage>
</organism>
<dbReference type="PROSITE" id="PS51318">
    <property type="entry name" value="TAT"/>
    <property type="match status" value="1"/>
</dbReference>
<dbReference type="Proteomes" id="UP000183561">
    <property type="component" value="Unassembled WGS sequence"/>
</dbReference>
<protein>
    <submittedName>
        <fullName evidence="2">Agmatine deiminase</fullName>
    </submittedName>
</protein>
<dbReference type="PROSITE" id="PS51257">
    <property type="entry name" value="PROKAR_LIPOPROTEIN"/>
    <property type="match status" value="1"/>
</dbReference>
<dbReference type="SUPFAM" id="SSF55909">
    <property type="entry name" value="Pentein"/>
    <property type="match status" value="1"/>
</dbReference>
<evidence type="ECO:0000256" key="1">
    <source>
        <dbReference type="ARBA" id="ARBA00022801"/>
    </source>
</evidence>
<dbReference type="AlphaFoldDB" id="A0A1H5CAD2"/>
<dbReference type="InterPro" id="IPR007466">
    <property type="entry name" value="Peptidyl-Arg-deiminase_porph"/>
</dbReference>
<reference evidence="3" key="1">
    <citation type="submission" date="2016-10" db="EMBL/GenBank/DDBJ databases">
        <authorList>
            <person name="Varghese N."/>
            <person name="Submissions S."/>
        </authorList>
    </citation>
    <scope>NUCLEOTIDE SEQUENCE [LARGE SCALE GENOMIC DNA]</scope>
    <source>
        <strain evidence="3">DSM 44498</strain>
    </source>
</reference>